<dbReference type="AlphaFoldDB" id="A0A1I6IQL0"/>
<dbReference type="EMBL" id="FOYT01000004">
    <property type="protein sequence ID" value="SFR69047.1"/>
    <property type="molecule type" value="Genomic_DNA"/>
</dbReference>
<proteinExistence type="predicted"/>
<dbReference type="Proteomes" id="UP000198531">
    <property type="component" value="Unassembled WGS sequence"/>
</dbReference>
<dbReference type="RefSeq" id="WP_089810114.1">
    <property type="nucleotide sequence ID" value="NZ_FOYT01000004.1"/>
</dbReference>
<reference evidence="3" key="1">
    <citation type="submission" date="2016-10" db="EMBL/GenBank/DDBJ databases">
        <authorList>
            <person name="Varghese N."/>
            <person name="Submissions S."/>
        </authorList>
    </citation>
    <scope>NUCLEOTIDE SEQUENCE [LARGE SCALE GENOMIC DNA]</scope>
    <source>
        <strain evidence="3">CGMCC 1.7736</strain>
    </source>
</reference>
<name>A0A1I6IQL0_9EURY</name>
<keyword evidence="3" id="KW-1185">Reference proteome</keyword>
<feature type="region of interest" description="Disordered" evidence="1">
    <location>
        <begin position="29"/>
        <end position="84"/>
    </location>
</feature>
<gene>
    <name evidence="2" type="ORF">SAMN04487947_3550</name>
</gene>
<evidence type="ECO:0000313" key="3">
    <source>
        <dbReference type="Proteomes" id="UP000198531"/>
    </source>
</evidence>
<evidence type="ECO:0000256" key="1">
    <source>
        <dbReference type="SAM" id="MobiDB-lite"/>
    </source>
</evidence>
<evidence type="ECO:0000313" key="2">
    <source>
        <dbReference type="EMBL" id="SFR69047.1"/>
    </source>
</evidence>
<dbReference type="STRING" id="553469.SAMN04487947_3550"/>
<protein>
    <submittedName>
        <fullName evidence="2">Uncharacterized protein</fullName>
    </submittedName>
</protein>
<dbReference type="OrthoDB" id="351367at2157"/>
<sequence>MSTDGGRDPIATHSRRLSLAVHLRDAFTGNPLPARTLQTDAAEPLAADSFRRRASRSNRGRWTEDDSNGHRSSGGPVVRIRGRDAEPVVNPSGYLLYFEEDLPREGEAVLVVHGGERYADDEVPVDMETLDPRAPVVTVDLRPRPAYRFPPGATLLRGHVFVHTDGDLPEELSPATDGESGVAVRVDGLEPSAQTTRGGEFVVPVVDLAAADITTDGSVTPGREAPEVVVTHGDWGSGTVPVALSAGEATCYHLVFVGENEVRFRQCGDSVWQEPPS</sequence>
<accession>A0A1I6IQL0</accession>
<organism evidence="2 3">
    <name type="scientific">Halogeometricum rufum</name>
    <dbReference type="NCBI Taxonomy" id="553469"/>
    <lineage>
        <taxon>Archaea</taxon>
        <taxon>Methanobacteriati</taxon>
        <taxon>Methanobacteriota</taxon>
        <taxon>Stenosarchaea group</taxon>
        <taxon>Halobacteria</taxon>
        <taxon>Halobacteriales</taxon>
        <taxon>Haloferacaceae</taxon>
        <taxon>Halogeometricum</taxon>
    </lineage>
</organism>